<organism evidence="2 3">
    <name type="scientific">Tribonema minus</name>
    <dbReference type="NCBI Taxonomy" id="303371"/>
    <lineage>
        <taxon>Eukaryota</taxon>
        <taxon>Sar</taxon>
        <taxon>Stramenopiles</taxon>
        <taxon>Ochrophyta</taxon>
        <taxon>PX clade</taxon>
        <taxon>Xanthophyceae</taxon>
        <taxon>Tribonematales</taxon>
        <taxon>Tribonemataceae</taxon>
        <taxon>Tribonema</taxon>
    </lineage>
</organism>
<evidence type="ECO:0000256" key="1">
    <source>
        <dbReference type="SAM" id="MobiDB-lite"/>
    </source>
</evidence>
<accession>A0A835YU29</accession>
<comment type="caution">
    <text evidence="2">The sequence shown here is derived from an EMBL/GenBank/DDBJ whole genome shotgun (WGS) entry which is preliminary data.</text>
</comment>
<keyword evidence="3" id="KW-1185">Reference proteome</keyword>
<sequence>MHARGSRVGQRKRNDRPTVSNGKSAQTALCGGGGVLARFICGNIFSNSNSNIWRKSRVREDIINSSESALPGSSTGSASHRRSCSIIQVFASKGDHQPVSDPARAAFAKAADVHAANAAGSKFKLICCDSTVIYPPSRSLADCQDGDVASIHVKASLEADGGPSTRSHQREGARGARAFSFASSASLSGGSWSTARLQGYAATRYDPKEHQILKSKDTATAPV</sequence>
<reference evidence="2" key="1">
    <citation type="submission" date="2021-02" db="EMBL/GenBank/DDBJ databases">
        <title>First Annotated Genome of the Yellow-green Alga Tribonema minus.</title>
        <authorList>
            <person name="Mahan K.M."/>
        </authorList>
    </citation>
    <scope>NUCLEOTIDE SEQUENCE</scope>
    <source>
        <strain evidence="2">UTEX B ZZ1240</strain>
    </source>
</reference>
<feature type="compositionally biased region" description="Basic residues" evidence="1">
    <location>
        <begin position="1"/>
        <end position="14"/>
    </location>
</feature>
<dbReference type="AlphaFoldDB" id="A0A835YU29"/>
<evidence type="ECO:0000313" key="3">
    <source>
        <dbReference type="Proteomes" id="UP000664859"/>
    </source>
</evidence>
<name>A0A835YU29_9STRA</name>
<protein>
    <submittedName>
        <fullName evidence="2">Uncharacterized protein</fullName>
    </submittedName>
</protein>
<proteinExistence type="predicted"/>
<gene>
    <name evidence="2" type="ORF">JKP88DRAFT_246659</name>
</gene>
<dbReference type="Proteomes" id="UP000664859">
    <property type="component" value="Unassembled WGS sequence"/>
</dbReference>
<evidence type="ECO:0000313" key="2">
    <source>
        <dbReference type="EMBL" id="KAG5180718.1"/>
    </source>
</evidence>
<dbReference type="EMBL" id="JAFCMP010000368">
    <property type="protein sequence ID" value="KAG5180718.1"/>
    <property type="molecule type" value="Genomic_DNA"/>
</dbReference>
<feature type="region of interest" description="Disordered" evidence="1">
    <location>
        <begin position="1"/>
        <end position="25"/>
    </location>
</feature>